<protein>
    <submittedName>
        <fullName evidence="2">Uncharacterized protein</fullName>
    </submittedName>
</protein>
<dbReference type="AlphaFoldDB" id="A0AAU8K4D3"/>
<feature type="region of interest" description="Disordered" evidence="1">
    <location>
        <begin position="433"/>
        <end position="568"/>
    </location>
</feature>
<reference evidence="2" key="1">
    <citation type="submission" date="2024-06" db="EMBL/GenBank/DDBJ databases">
        <title>The genome sequences of Kitasatospora sp. strain HUAS MG31.</title>
        <authorList>
            <person name="Mo P."/>
        </authorList>
    </citation>
    <scope>NUCLEOTIDE SEQUENCE</scope>
    <source>
        <strain evidence="2">HUAS MG31</strain>
    </source>
</reference>
<evidence type="ECO:0000256" key="1">
    <source>
        <dbReference type="SAM" id="MobiDB-lite"/>
    </source>
</evidence>
<feature type="compositionally biased region" description="Low complexity" evidence="1">
    <location>
        <begin position="495"/>
        <end position="509"/>
    </location>
</feature>
<name>A0AAU8K4D3_9ACTN</name>
<dbReference type="RefSeq" id="WP_354644508.1">
    <property type="nucleotide sequence ID" value="NZ_CP159872.1"/>
</dbReference>
<organism evidence="2">
    <name type="scientific">Kitasatospora camelliae</name>
    <dbReference type="NCBI Taxonomy" id="3156397"/>
    <lineage>
        <taxon>Bacteria</taxon>
        <taxon>Bacillati</taxon>
        <taxon>Actinomycetota</taxon>
        <taxon>Actinomycetes</taxon>
        <taxon>Kitasatosporales</taxon>
        <taxon>Streptomycetaceae</taxon>
        <taxon>Kitasatospora</taxon>
    </lineage>
</organism>
<dbReference type="EMBL" id="CP159872">
    <property type="protein sequence ID" value="XCM83572.1"/>
    <property type="molecule type" value="Genomic_DNA"/>
</dbReference>
<dbReference type="KEGG" id="kcm:ABWK59_33940"/>
<feature type="compositionally biased region" description="Polar residues" evidence="1">
    <location>
        <begin position="522"/>
        <end position="544"/>
    </location>
</feature>
<feature type="compositionally biased region" description="Low complexity" evidence="1">
    <location>
        <begin position="468"/>
        <end position="477"/>
    </location>
</feature>
<sequence length="568" mass="60378">MSAILPMTIPAELLETHQVGPTDELGLVARHAVATAAGDTYVMSMVGRYRSGAPDAGPPATRNFWHSLVTRYAPDGTPTATAVVGDLRPDGSPSEVVVDDGPNLALLPDGHLALTSKAGSTHLLSPDLSRVSASWTVPSILDDRLARTGDPFAASITVTSEGRLLCMASEYGLGNWAGALPNLVAVSDPGSALTPGSKATLRAIASLTSRTGRQTEEDLSRHILFAGAPVGRDNRPSPSLTDLLNRLTGSSGSLYGYEDSRMTRPAALGEDLFVVPVFGRTYRSGSRGQEFSFALLDDQGALLGRLEGLDRYRDSPFTGFHYTVVADPYRSRAFHLNRYGLYAWSADRRLRSRISTDDKPFTALKHFTLLECTPAGELLLVHGKQHLVLRVPVPEDLADLPAAVAAALKGYGTGRTVLKKRYAPADWRWVDGAAKVSPPPARSRRSTSPDDDSSPTLASPTAHRTSNSRSPAAARILASRRRSRNDERSGARCISSTSSSQSEVTVTSPPSSPARKPAMPRSTVNAQTTAGSRKSARTSKSTVSDPLASSYPTASLPPSSSMPRSSPA</sequence>
<proteinExistence type="predicted"/>
<gene>
    <name evidence="2" type="ORF">ABWK59_33940</name>
</gene>
<evidence type="ECO:0000313" key="2">
    <source>
        <dbReference type="EMBL" id="XCM83572.1"/>
    </source>
</evidence>
<accession>A0AAU8K4D3</accession>
<feature type="compositionally biased region" description="Low complexity" evidence="1">
    <location>
        <begin position="556"/>
        <end position="568"/>
    </location>
</feature>